<protein>
    <recommendedName>
        <fullName evidence="4">Core-binding (CB) domain-containing protein</fullName>
    </recommendedName>
</protein>
<name>A0ABV5XFX2_9NOCA</name>
<proteinExistence type="predicted"/>
<organism evidence="2 3">
    <name type="scientific">Rhodococcus baikonurensis</name>
    <dbReference type="NCBI Taxonomy" id="172041"/>
    <lineage>
        <taxon>Bacteria</taxon>
        <taxon>Bacillati</taxon>
        <taxon>Actinomycetota</taxon>
        <taxon>Actinomycetes</taxon>
        <taxon>Mycobacteriales</taxon>
        <taxon>Nocardiaceae</taxon>
        <taxon>Rhodococcus</taxon>
        <taxon>Rhodococcus erythropolis group</taxon>
    </lineage>
</organism>
<evidence type="ECO:0000313" key="2">
    <source>
        <dbReference type="EMBL" id="MFB9781364.1"/>
    </source>
</evidence>
<dbReference type="Proteomes" id="UP001589587">
    <property type="component" value="Unassembled WGS sequence"/>
</dbReference>
<evidence type="ECO:0000256" key="1">
    <source>
        <dbReference type="SAM" id="MobiDB-lite"/>
    </source>
</evidence>
<evidence type="ECO:0000313" key="3">
    <source>
        <dbReference type="Proteomes" id="UP001589587"/>
    </source>
</evidence>
<feature type="compositionally biased region" description="Basic residues" evidence="1">
    <location>
        <begin position="89"/>
        <end position="109"/>
    </location>
</feature>
<dbReference type="EMBL" id="JBHMAS010000042">
    <property type="protein sequence ID" value="MFB9781364.1"/>
    <property type="molecule type" value="Genomic_DNA"/>
</dbReference>
<accession>A0ABV5XFX2</accession>
<sequence length="132" mass="15400">MTRRIEHIVTLDPDDFEALHTIYTNKGNADPIVNAYRRTLRATTPTWLPTTNSPLTRNQLKELITSINTRRNLITTLDDSDTKTNNSTHRTRRTTRNAHHHAHPPRPNHHPAEMTRYSPSTSRAIRRKYSRE</sequence>
<gene>
    <name evidence="2" type="ORF">ACFFQ6_16855</name>
</gene>
<feature type="region of interest" description="Disordered" evidence="1">
    <location>
        <begin position="76"/>
        <end position="132"/>
    </location>
</feature>
<comment type="caution">
    <text evidence="2">The sequence shown here is derived from an EMBL/GenBank/DDBJ whole genome shotgun (WGS) entry which is preliminary data.</text>
</comment>
<reference evidence="2 3" key="1">
    <citation type="submission" date="2024-09" db="EMBL/GenBank/DDBJ databases">
        <authorList>
            <person name="Sun Q."/>
            <person name="Mori K."/>
        </authorList>
    </citation>
    <scope>NUCLEOTIDE SEQUENCE [LARGE SCALE GENOMIC DNA]</scope>
    <source>
        <strain evidence="2 3">JCM 11411</strain>
    </source>
</reference>
<evidence type="ECO:0008006" key="4">
    <source>
        <dbReference type="Google" id="ProtNLM"/>
    </source>
</evidence>
<keyword evidence="3" id="KW-1185">Reference proteome</keyword>
<dbReference type="RefSeq" id="WP_047269764.1">
    <property type="nucleotide sequence ID" value="NZ_JBHMAS010000042.1"/>
</dbReference>